<accession>A0A031K094</accession>
<keyword evidence="3" id="KW-0449">Lipoprotein</keyword>
<protein>
    <submittedName>
        <fullName evidence="3">VacJ family lipoprotein</fullName>
    </submittedName>
</protein>
<evidence type="ECO:0000313" key="3">
    <source>
        <dbReference type="EMBL" id="EZP82037.1"/>
    </source>
</evidence>
<dbReference type="GO" id="GO:0016020">
    <property type="term" value="C:membrane"/>
    <property type="evidence" value="ECO:0007669"/>
    <property type="project" value="InterPro"/>
</dbReference>
<evidence type="ECO:0000256" key="2">
    <source>
        <dbReference type="ARBA" id="ARBA00022729"/>
    </source>
</evidence>
<dbReference type="InterPro" id="IPR007428">
    <property type="entry name" value="MlaA"/>
</dbReference>
<comment type="similarity">
    <text evidence="1">Belongs to the MlaA family.</text>
</comment>
<dbReference type="AlphaFoldDB" id="A0A031K094"/>
<evidence type="ECO:0000256" key="1">
    <source>
        <dbReference type="ARBA" id="ARBA00010634"/>
    </source>
</evidence>
<dbReference type="EMBL" id="JFYZ01000010">
    <property type="protein sequence ID" value="EZP82037.1"/>
    <property type="molecule type" value="Genomic_DNA"/>
</dbReference>
<dbReference type="PRINTS" id="PR01805">
    <property type="entry name" value="VACJLIPOPROT"/>
</dbReference>
<dbReference type="Pfam" id="PF04333">
    <property type="entry name" value="MlaA"/>
    <property type="match status" value="1"/>
</dbReference>
<evidence type="ECO:0000313" key="4">
    <source>
        <dbReference type="Proteomes" id="UP000024329"/>
    </source>
</evidence>
<dbReference type="PATRIC" id="fig|158500.4.peg.2098"/>
<comment type="caution">
    <text evidence="3">The sequence shown here is derived from an EMBL/GenBank/DDBJ whole genome shotgun (WGS) entry which is preliminary data.</text>
</comment>
<organism evidence="3 4">
    <name type="scientific">Novosphingobium resinovorum</name>
    <dbReference type="NCBI Taxonomy" id="158500"/>
    <lineage>
        <taxon>Bacteria</taxon>
        <taxon>Pseudomonadati</taxon>
        <taxon>Pseudomonadota</taxon>
        <taxon>Alphaproteobacteria</taxon>
        <taxon>Sphingomonadales</taxon>
        <taxon>Sphingomonadaceae</taxon>
        <taxon>Novosphingobium</taxon>
    </lineage>
</organism>
<sequence length="305" mass="32216">MGVSTIALSVLLAGGGANLQDHPAIGTPGAVTTPVPEVAAQPLPDVAPIIHAPAPPAGTPPPGSVPAAEDENVIIVSSSPRQIEADPFSGVNAASFAVVEAVDKVVVAPVAGTYERVVPKPIRNGLRNFLINLAEPIVFVNYLLQFKPGKALETAGRFVINSTVGVAGLFDMAKRKPFRLPYRENGFANTFAYHGIGNGPYLFVPVLGPTTARDLVGRVLDLAVLPTLVGKPFNKPVYGLSTGIVKSMNDRVAFDEQIKANRAAADPYVATRDFYLKRRQAEVDALHSPEYRARKGIAEPGVDGK</sequence>
<proteinExistence type="inferred from homology"/>
<name>A0A031K094_9SPHN</name>
<dbReference type="GO" id="GO:0120010">
    <property type="term" value="P:intermembrane phospholipid transfer"/>
    <property type="evidence" value="ECO:0007669"/>
    <property type="project" value="TreeGrafter"/>
</dbReference>
<dbReference type="STRING" id="158500.BES08_13825"/>
<keyword evidence="2" id="KW-0732">Signal</keyword>
<gene>
    <name evidence="3" type="ORF">BV97_02060</name>
</gene>
<dbReference type="eggNOG" id="COG2853">
    <property type="taxonomic scope" value="Bacteria"/>
</dbReference>
<reference evidence="3 4" key="1">
    <citation type="submission" date="2014-03" db="EMBL/GenBank/DDBJ databases">
        <title>Whole genome sequence of Novosphingobium resinovorum KF1.</title>
        <authorList>
            <person name="Gan H.M."/>
            <person name="Gan H.Y."/>
            <person name="Chew T.H."/>
            <person name="Savka M.A."/>
        </authorList>
    </citation>
    <scope>NUCLEOTIDE SEQUENCE [LARGE SCALE GENOMIC DNA]</scope>
    <source>
        <strain evidence="3 4">KF1</strain>
    </source>
</reference>
<dbReference type="Proteomes" id="UP000024329">
    <property type="component" value="Unassembled WGS sequence"/>
</dbReference>
<dbReference type="PANTHER" id="PTHR30035:SF3">
    <property type="entry name" value="INTERMEMBRANE PHOSPHOLIPID TRANSPORT SYSTEM LIPOPROTEIN MLAA"/>
    <property type="match status" value="1"/>
</dbReference>
<dbReference type="PANTHER" id="PTHR30035">
    <property type="entry name" value="LIPOPROTEIN VACJ-RELATED"/>
    <property type="match status" value="1"/>
</dbReference>